<proteinExistence type="predicted"/>
<reference evidence="1 2" key="1">
    <citation type="submission" date="2023-08" db="EMBL/GenBank/DDBJ databases">
        <title>Comparative genomics and taxonomic characterization of three novel marine species of genus Marivirga.</title>
        <authorList>
            <person name="Muhammad N."/>
            <person name="Kim S.-G."/>
        </authorList>
    </citation>
    <scope>NUCLEOTIDE SEQUENCE [LARGE SCALE GENOMIC DNA]</scope>
    <source>
        <strain evidence="1 2">BDSF4-3</strain>
    </source>
</reference>
<gene>
    <name evidence="1" type="ORF">QYS49_12015</name>
</gene>
<keyword evidence="2" id="KW-1185">Reference proteome</keyword>
<accession>A0AA49GCP3</accession>
<evidence type="ECO:0000313" key="1">
    <source>
        <dbReference type="EMBL" id="WKK77745.2"/>
    </source>
</evidence>
<protein>
    <submittedName>
        <fullName evidence="1">Uncharacterized protein</fullName>
    </submittedName>
</protein>
<dbReference type="EMBL" id="CP129971">
    <property type="protein sequence ID" value="WKK77745.2"/>
    <property type="molecule type" value="Genomic_DNA"/>
</dbReference>
<dbReference type="KEGG" id="msaa:QYS49_12015"/>
<organism evidence="1 2">
    <name type="scientific">Marivirga salinarum</name>
    <dbReference type="NCBI Taxonomy" id="3059078"/>
    <lineage>
        <taxon>Bacteria</taxon>
        <taxon>Pseudomonadati</taxon>
        <taxon>Bacteroidota</taxon>
        <taxon>Cytophagia</taxon>
        <taxon>Cytophagales</taxon>
        <taxon>Marivirgaceae</taxon>
        <taxon>Marivirga</taxon>
    </lineage>
</organism>
<sequence>MRVSVSPDARVNSEGDNPEIIGAGASSYSLQAWKVNSIASIGAKSIDIFFIFGNLFC</sequence>
<dbReference type="RefSeq" id="WP_308349367.1">
    <property type="nucleotide sequence ID" value="NZ_CP129971.1"/>
</dbReference>
<dbReference type="Proteomes" id="UP001230496">
    <property type="component" value="Chromosome"/>
</dbReference>
<evidence type="ECO:0000313" key="2">
    <source>
        <dbReference type="Proteomes" id="UP001230496"/>
    </source>
</evidence>
<dbReference type="AlphaFoldDB" id="A0AA49GCP3"/>
<name>A0AA49GCP3_9BACT</name>